<reference evidence="1 2" key="1">
    <citation type="submission" date="2018-07" db="EMBL/GenBank/DDBJ databases">
        <title>Genome sequencing of rice bacterial endophytes.</title>
        <authorList>
            <person name="Venturi V."/>
        </authorList>
    </citation>
    <scope>NUCLEOTIDE SEQUENCE [LARGE SCALE GENOMIC DNA]</scope>
    <source>
        <strain evidence="1 2">AG1002</strain>
    </source>
</reference>
<gene>
    <name evidence="1" type="ORF">DFO60_4839</name>
</gene>
<sequence length="57" mass="6061">MTVPAPIAAQGRELVALGMAMQNPTTTVQQLLELSQACGIALPAARQQVQHQEVRHG</sequence>
<organism evidence="1 2">
    <name type="scientific">Ectopseudomonas oleovorans</name>
    <name type="common">Pseudomonas oleovorans</name>
    <dbReference type="NCBI Taxonomy" id="301"/>
    <lineage>
        <taxon>Bacteria</taxon>
        <taxon>Pseudomonadati</taxon>
        <taxon>Pseudomonadota</taxon>
        <taxon>Gammaproteobacteria</taxon>
        <taxon>Pseudomonadales</taxon>
        <taxon>Pseudomonadaceae</taxon>
        <taxon>Ectopseudomonas</taxon>
    </lineage>
</organism>
<evidence type="ECO:0000313" key="2">
    <source>
        <dbReference type="Proteomes" id="UP000256988"/>
    </source>
</evidence>
<evidence type="ECO:0000313" key="1">
    <source>
        <dbReference type="EMBL" id="REC98886.1"/>
    </source>
</evidence>
<dbReference type="Proteomes" id="UP000256988">
    <property type="component" value="Unassembled WGS sequence"/>
</dbReference>
<proteinExistence type="predicted"/>
<dbReference type="AlphaFoldDB" id="A0A3D9E750"/>
<dbReference type="EMBL" id="QRDL01000011">
    <property type="protein sequence ID" value="REC98886.1"/>
    <property type="molecule type" value="Genomic_DNA"/>
</dbReference>
<dbReference type="RefSeq" id="WP_181902085.1">
    <property type="nucleotide sequence ID" value="NZ_QRDL01000011.1"/>
</dbReference>
<name>A0A3D9E750_ECTOL</name>
<comment type="caution">
    <text evidence="1">The sequence shown here is derived from an EMBL/GenBank/DDBJ whole genome shotgun (WGS) entry which is preliminary data.</text>
</comment>
<protein>
    <submittedName>
        <fullName evidence="1">Uncharacterized protein</fullName>
    </submittedName>
</protein>
<accession>A0A3D9E750</accession>